<dbReference type="Proteomes" id="UP000596742">
    <property type="component" value="Unassembled WGS sequence"/>
</dbReference>
<keyword evidence="2" id="KW-1185">Reference proteome</keyword>
<sequence length="209" mass="23430">MEIAAYLSVDPPNRAKLRQCLHRILCYIRAMQKVCSSSSKKRITATKLRKVTSKAVRMAVPESREVLAAHIKHAIATSNSYYNIAKTRDNAIPVTKLIDSIICPDRDVHVKDGNKKDVNDENKGYNNSSNIIDGQTLTRRKDDNEQGEIWPDKCRKCGIEHEIIRNLNVICEKLADIWSGNFSQPDGSSVSDICDGGGLKDHTNIRTTH</sequence>
<dbReference type="EMBL" id="UYJE01001953">
    <property type="protein sequence ID" value="VDI06668.1"/>
    <property type="molecule type" value="Genomic_DNA"/>
</dbReference>
<proteinExistence type="predicted"/>
<name>A0A8B6CND4_MYTGA</name>
<evidence type="ECO:0000313" key="1">
    <source>
        <dbReference type="EMBL" id="VDI06668.1"/>
    </source>
</evidence>
<protein>
    <submittedName>
        <fullName evidence="1">Uncharacterized protein</fullName>
    </submittedName>
</protein>
<organism evidence="1 2">
    <name type="scientific">Mytilus galloprovincialis</name>
    <name type="common">Mediterranean mussel</name>
    <dbReference type="NCBI Taxonomy" id="29158"/>
    <lineage>
        <taxon>Eukaryota</taxon>
        <taxon>Metazoa</taxon>
        <taxon>Spiralia</taxon>
        <taxon>Lophotrochozoa</taxon>
        <taxon>Mollusca</taxon>
        <taxon>Bivalvia</taxon>
        <taxon>Autobranchia</taxon>
        <taxon>Pteriomorphia</taxon>
        <taxon>Mytilida</taxon>
        <taxon>Mytiloidea</taxon>
        <taxon>Mytilidae</taxon>
        <taxon>Mytilinae</taxon>
        <taxon>Mytilus</taxon>
    </lineage>
</organism>
<evidence type="ECO:0000313" key="2">
    <source>
        <dbReference type="Proteomes" id="UP000596742"/>
    </source>
</evidence>
<gene>
    <name evidence="1" type="ORF">MGAL_10B092106</name>
</gene>
<accession>A0A8B6CND4</accession>
<comment type="caution">
    <text evidence="1">The sequence shown here is derived from an EMBL/GenBank/DDBJ whole genome shotgun (WGS) entry which is preliminary data.</text>
</comment>
<dbReference type="AlphaFoldDB" id="A0A8B6CND4"/>
<reference evidence="1" key="1">
    <citation type="submission" date="2018-11" db="EMBL/GenBank/DDBJ databases">
        <authorList>
            <person name="Alioto T."/>
            <person name="Alioto T."/>
        </authorList>
    </citation>
    <scope>NUCLEOTIDE SEQUENCE</scope>
</reference>